<dbReference type="AlphaFoldDB" id="A0A232F359"/>
<dbReference type="Proteomes" id="UP000215335">
    <property type="component" value="Unassembled WGS sequence"/>
</dbReference>
<keyword evidence="2" id="KW-1185">Reference proteome</keyword>
<evidence type="ECO:0000313" key="1">
    <source>
        <dbReference type="EMBL" id="OXU24959.1"/>
    </source>
</evidence>
<evidence type="ECO:0000313" key="2">
    <source>
        <dbReference type="Proteomes" id="UP000215335"/>
    </source>
</evidence>
<name>A0A232F359_9HYME</name>
<proteinExistence type="predicted"/>
<reference evidence="1 2" key="1">
    <citation type="journal article" date="2017" name="Curr. Biol.">
        <title>The Evolution of Venom by Co-option of Single-Copy Genes.</title>
        <authorList>
            <person name="Martinson E.O."/>
            <person name="Mrinalini"/>
            <person name="Kelkar Y.D."/>
            <person name="Chang C.H."/>
            <person name="Werren J.H."/>
        </authorList>
    </citation>
    <scope>NUCLEOTIDE SEQUENCE [LARGE SCALE GENOMIC DNA]</scope>
    <source>
        <strain evidence="1 2">Alberta</strain>
        <tissue evidence="1">Whole body</tissue>
    </source>
</reference>
<protein>
    <submittedName>
        <fullName evidence="1">Uncharacterized protein</fullName>
    </submittedName>
</protein>
<dbReference type="EMBL" id="NNAY01001155">
    <property type="protein sequence ID" value="OXU24959.1"/>
    <property type="molecule type" value="Genomic_DNA"/>
</dbReference>
<sequence>MKFRNENPLKQLLYAPRLLILFFFLKYVGKSEEGLLEQESMLRNGNPQN</sequence>
<accession>A0A232F359</accession>
<comment type="caution">
    <text evidence="1">The sequence shown here is derived from an EMBL/GenBank/DDBJ whole genome shotgun (WGS) entry which is preliminary data.</text>
</comment>
<organism evidence="1 2">
    <name type="scientific">Trichomalopsis sarcophagae</name>
    <dbReference type="NCBI Taxonomy" id="543379"/>
    <lineage>
        <taxon>Eukaryota</taxon>
        <taxon>Metazoa</taxon>
        <taxon>Ecdysozoa</taxon>
        <taxon>Arthropoda</taxon>
        <taxon>Hexapoda</taxon>
        <taxon>Insecta</taxon>
        <taxon>Pterygota</taxon>
        <taxon>Neoptera</taxon>
        <taxon>Endopterygota</taxon>
        <taxon>Hymenoptera</taxon>
        <taxon>Apocrita</taxon>
        <taxon>Proctotrupomorpha</taxon>
        <taxon>Chalcidoidea</taxon>
        <taxon>Pteromalidae</taxon>
        <taxon>Pteromalinae</taxon>
        <taxon>Trichomalopsis</taxon>
    </lineage>
</organism>
<gene>
    <name evidence="1" type="ORF">TSAR_006822</name>
</gene>